<evidence type="ECO:0000313" key="2">
    <source>
        <dbReference type="EMBL" id="QFQ31379.2"/>
    </source>
</evidence>
<dbReference type="InterPro" id="IPR011047">
    <property type="entry name" value="Quinoprotein_ADH-like_sf"/>
</dbReference>
<sequence>MPRTRRRGLAVVSGTLFTLAVGVSAVFAARSTGEPVHEIALGDGGVWVTSGESGMWGRVDRGANQLGTVVPGGASQETSSTRRADVLQDGRLVVGVSADGALVPVDAATGQAGEGRGQLPKATYSSGDRLYRPPLVDLRGRTIAMVEPGTGRVWAQRLDADGVGDLSAMTTSSPPLATVDQGDAAVAVDVDGNVKVVSATTGTVLDIPAEGDGFGEPERETLELGGNGVDITAVGDRWVVLDPTNGRVWVEGQDDPQHVDGAPSGGDGPPLYAALQVPGVEADSVAVTTDLKTVLVGTQGSGTSRRGIDFGESTQAVSIRSHFVARPVVNGPCLLGVRSQGTRVRYQVVCSDETLPATEVVLPGNLARSTPVVLRLNRGQVLVNDLDTGRVLDLSLDRELRIDTWPTADQLTTLKSRSS</sequence>
<evidence type="ECO:0008006" key="4">
    <source>
        <dbReference type="Google" id="ProtNLM"/>
    </source>
</evidence>
<dbReference type="KEGG" id="jme:EEW87_015155"/>
<dbReference type="GeneID" id="59162528"/>
<dbReference type="Proteomes" id="UP000271708">
    <property type="component" value="Chromosome"/>
</dbReference>
<dbReference type="AlphaFoldDB" id="A0A5P8FP16"/>
<accession>A0A5P8FP16</accession>
<keyword evidence="1" id="KW-0732">Signal</keyword>
<dbReference type="EMBL" id="CP044548">
    <property type="protein sequence ID" value="QFQ31379.2"/>
    <property type="molecule type" value="Genomic_DNA"/>
</dbReference>
<reference evidence="2 3" key="1">
    <citation type="submission" date="2019-09" db="EMBL/GenBank/DDBJ databases">
        <title>Complete Genome Sequence of Janibacter melonis M714 with both human health impact and industrial applications.</title>
        <authorList>
            <person name="Jin M."/>
            <person name="Zhao Q.R."/>
        </authorList>
    </citation>
    <scope>NUCLEOTIDE SEQUENCE [LARGE SCALE GENOMIC DNA]</scope>
    <source>
        <strain evidence="2 3">M714</strain>
    </source>
</reference>
<proteinExistence type="predicted"/>
<protein>
    <recommendedName>
        <fullName evidence="4">PQQ-binding-like beta-propeller repeat protein</fullName>
    </recommendedName>
</protein>
<name>A0A5P8FP16_9MICO</name>
<dbReference type="SUPFAM" id="SSF50998">
    <property type="entry name" value="Quinoprotein alcohol dehydrogenase-like"/>
    <property type="match status" value="1"/>
</dbReference>
<gene>
    <name evidence="2" type="ORF">EEW87_015155</name>
</gene>
<evidence type="ECO:0000313" key="3">
    <source>
        <dbReference type="Proteomes" id="UP000271708"/>
    </source>
</evidence>
<feature type="signal peptide" evidence="1">
    <location>
        <begin position="1"/>
        <end position="28"/>
    </location>
</feature>
<organism evidence="2 3">
    <name type="scientific">Janibacter melonis</name>
    <dbReference type="NCBI Taxonomy" id="262209"/>
    <lineage>
        <taxon>Bacteria</taxon>
        <taxon>Bacillati</taxon>
        <taxon>Actinomycetota</taxon>
        <taxon>Actinomycetes</taxon>
        <taxon>Micrococcales</taxon>
        <taxon>Intrasporangiaceae</taxon>
        <taxon>Janibacter</taxon>
    </lineage>
</organism>
<feature type="chain" id="PRO_5030136338" description="PQQ-binding-like beta-propeller repeat protein" evidence="1">
    <location>
        <begin position="29"/>
        <end position="419"/>
    </location>
</feature>
<dbReference type="RefSeq" id="WP_123093603.1">
    <property type="nucleotide sequence ID" value="NZ_CP044548.2"/>
</dbReference>
<evidence type="ECO:0000256" key="1">
    <source>
        <dbReference type="SAM" id="SignalP"/>
    </source>
</evidence>